<evidence type="ECO:0000256" key="3">
    <source>
        <dbReference type="ARBA" id="ARBA00023125"/>
    </source>
</evidence>
<evidence type="ECO:0008006" key="10">
    <source>
        <dbReference type="Google" id="ProtNLM"/>
    </source>
</evidence>
<feature type="domain" description="Response regulatory" evidence="7">
    <location>
        <begin position="4"/>
        <end position="120"/>
    </location>
</feature>
<dbReference type="Pfam" id="PF00072">
    <property type="entry name" value="Response_reg"/>
    <property type="match status" value="1"/>
</dbReference>
<dbReference type="AlphaFoldDB" id="A0A1W6MJH2"/>
<dbReference type="SMART" id="SM00421">
    <property type="entry name" value="HTH_LUXR"/>
    <property type="match status" value="1"/>
</dbReference>
<dbReference type="InterPro" id="IPR039420">
    <property type="entry name" value="WalR-like"/>
</dbReference>
<dbReference type="PROSITE" id="PS00622">
    <property type="entry name" value="HTH_LUXR_1"/>
    <property type="match status" value="1"/>
</dbReference>
<evidence type="ECO:0000313" key="9">
    <source>
        <dbReference type="Proteomes" id="UP000193431"/>
    </source>
</evidence>
<evidence type="ECO:0000256" key="1">
    <source>
        <dbReference type="ARBA" id="ARBA00022553"/>
    </source>
</evidence>
<dbReference type="PROSITE" id="PS50043">
    <property type="entry name" value="HTH_LUXR_2"/>
    <property type="match status" value="1"/>
</dbReference>
<keyword evidence="2" id="KW-0805">Transcription regulation</keyword>
<dbReference type="Proteomes" id="UP000193431">
    <property type="component" value="Chromosome"/>
</dbReference>
<accession>A0A1W6MJH2</accession>
<dbReference type="CDD" id="cd17535">
    <property type="entry name" value="REC_NarL-like"/>
    <property type="match status" value="1"/>
</dbReference>
<dbReference type="GO" id="GO:0003677">
    <property type="term" value="F:DNA binding"/>
    <property type="evidence" value="ECO:0007669"/>
    <property type="project" value="UniProtKB-KW"/>
</dbReference>
<dbReference type="PANTHER" id="PTHR43214">
    <property type="entry name" value="TWO-COMPONENT RESPONSE REGULATOR"/>
    <property type="match status" value="1"/>
</dbReference>
<evidence type="ECO:0000259" key="6">
    <source>
        <dbReference type="PROSITE" id="PS50043"/>
    </source>
</evidence>
<dbReference type="SUPFAM" id="SSF52172">
    <property type="entry name" value="CheY-like"/>
    <property type="match status" value="1"/>
</dbReference>
<dbReference type="InterPro" id="IPR058245">
    <property type="entry name" value="NreC/VraR/RcsB-like_REC"/>
</dbReference>
<dbReference type="PANTHER" id="PTHR43214:SF41">
    <property type="entry name" value="NITRATE_NITRITE RESPONSE REGULATOR PROTEIN NARP"/>
    <property type="match status" value="1"/>
</dbReference>
<dbReference type="OrthoDB" id="7631574at2"/>
<evidence type="ECO:0000256" key="4">
    <source>
        <dbReference type="ARBA" id="ARBA00023163"/>
    </source>
</evidence>
<evidence type="ECO:0000256" key="2">
    <source>
        <dbReference type="ARBA" id="ARBA00023015"/>
    </source>
</evidence>
<feature type="modified residue" description="4-aspartylphosphate" evidence="5">
    <location>
        <position position="55"/>
    </location>
</feature>
<evidence type="ECO:0000259" key="7">
    <source>
        <dbReference type="PROSITE" id="PS50110"/>
    </source>
</evidence>
<dbReference type="PROSITE" id="PS50110">
    <property type="entry name" value="RESPONSE_REGULATORY"/>
    <property type="match status" value="1"/>
</dbReference>
<dbReference type="SMART" id="SM00448">
    <property type="entry name" value="REC"/>
    <property type="match status" value="1"/>
</dbReference>
<keyword evidence="1 5" id="KW-0597">Phosphoprotein</keyword>
<dbReference type="InterPro" id="IPR000792">
    <property type="entry name" value="Tscrpt_reg_LuxR_C"/>
</dbReference>
<name>A0A1W6MJH2_9FLAO</name>
<dbReference type="Gene3D" id="3.40.50.2300">
    <property type="match status" value="1"/>
</dbReference>
<dbReference type="SUPFAM" id="SSF46894">
    <property type="entry name" value="C-terminal effector domain of the bipartite response regulators"/>
    <property type="match status" value="1"/>
</dbReference>
<dbReference type="InterPro" id="IPR016032">
    <property type="entry name" value="Sig_transdc_resp-reg_C-effctor"/>
</dbReference>
<proteinExistence type="predicted"/>
<dbReference type="GO" id="GO:0006355">
    <property type="term" value="P:regulation of DNA-templated transcription"/>
    <property type="evidence" value="ECO:0007669"/>
    <property type="project" value="InterPro"/>
</dbReference>
<keyword evidence="4" id="KW-0804">Transcription</keyword>
<dbReference type="EMBL" id="CP019344">
    <property type="protein sequence ID" value="ARN77717.1"/>
    <property type="molecule type" value="Genomic_DNA"/>
</dbReference>
<reference evidence="8 9" key="1">
    <citation type="submission" date="2016-11" db="EMBL/GenBank/DDBJ databases">
        <title>Trade-off between light-utilization and light-protection in marine flavobacteria.</title>
        <authorList>
            <person name="Kumagai Y."/>
        </authorList>
    </citation>
    <scope>NUCLEOTIDE SEQUENCE [LARGE SCALE GENOMIC DNA]</scope>
    <source>
        <strain evidence="8 9">JCM 13191</strain>
    </source>
</reference>
<dbReference type="GO" id="GO:0000160">
    <property type="term" value="P:phosphorelay signal transduction system"/>
    <property type="evidence" value="ECO:0007669"/>
    <property type="project" value="InterPro"/>
</dbReference>
<keyword evidence="3" id="KW-0238">DNA-binding</keyword>
<keyword evidence="9" id="KW-1185">Reference proteome</keyword>
<gene>
    <name evidence="8" type="ORF">BST97_06740</name>
</gene>
<sequence>MKTKVLIADDHPLIAEGVQKTIDQSDRYEVVQVVENGQLVLDYLENNQVDIILLDIEMPVMNGIECARKVLRDHPEQKIAILSLHQDIYTIKKVHESGIKGYMLKTIPPAELLHALDTITRGGRHFDAAITEKLLDGKKGKAETRFDEQKGLISELTERELEIIKLVCQGMSTKEIAEKIFVSFKTVDSHRTNIMRKLNLNNVVSLVRFALENDLC</sequence>
<dbReference type="PRINTS" id="PR00038">
    <property type="entry name" value="HTHLUXR"/>
</dbReference>
<dbReference type="InterPro" id="IPR011006">
    <property type="entry name" value="CheY-like_superfamily"/>
</dbReference>
<protein>
    <recommendedName>
        <fullName evidence="10">DNA-binding response regulator</fullName>
    </recommendedName>
</protein>
<evidence type="ECO:0000256" key="5">
    <source>
        <dbReference type="PROSITE-ProRule" id="PRU00169"/>
    </source>
</evidence>
<dbReference type="InterPro" id="IPR001789">
    <property type="entry name" value="Sig_transdc_resp-reg_receiver"/>
</dbReference>
<organism evidence="8 9">
    <name type="scientific">Nonlabens spongiae</name>
    <dbReference type="NCBI Taxonomy" id="331648"/>
    <lineage>
        <taxon>Bacteria</taxon>
        <taxon>Pseudomonadati</taxon>
        <taxon>Bacteroidota</taxon>
        <taxon>Flavobacteriia</taxon>
        <taxon>Flavobacteriales</taxon>
        <taxon>Flavobacteriaceae</taxon>
        <taxon>Nonlabens</taxon>
    </lineage>
</organism>
<dbReference type="RefSeq" id="WP_085766518.1">
    <property type="nucleotide sequence ID" value="NZ_CP019344.1"/>
</dbReference>
<feature type="domain" description="HTH luxR-type" evidence="6">
    <location>
        <begin position="149"/>
        <end position="214"/>
    </location>
</feature>
<dbReference type="STRING" id="331648.BST97_06740"/>
<dbReference type="CDD" id="cd06170">
    <property type="entry name" value="LuxR_C_like"/>
    <property type="match status" value="1"/>
</dbReference>
<dbReference type="Pfam" id="PF00196">
    <property type="entry name" value="GerE"/>
    <property type="match status" value="1"/>
</dbReference>
<evidence type="ECO:0000313" key="8">
    <source>
        <dbReference type="EMBL" id="ARN77717.1"/>
    </source>
</evidence>